<feature type="region of interest" description="Disordered" evidence="1">
    <location>
        <begin position="1"/>
        <end position="23"/>
    </location>
</feature>
<dbReference type="Proteomes" id="UP000006671">
    <property type="component" value="Unassembled WGS sequence"/>
</dbReference>
<name>D2VWC6_NAEGR</name>
<dbReference type="InParanoid" id="D2VWC6"/>
<dbReference type="VEuPathDB" id="AmoebaDB:NAEGRDRAFT_52781"/>
<dbReference type="GeneID" id="8858871"/>
<dbReference type="OMA" id="KSSFREW"/>
<dbReference type="OrthoDB" id="9991459at2759"/>
<reference evidence="2 3" key="1">
    <citation type="journal article" date="2010" name="Cell">
        <title>The genome of Naegleria gruberi illuminates early eukaryotic versatility.</title>
        <authorList>
            <person name="Fritz-Laylin L.K."/>
            <person name="Prochnik S.E."/>
            <person name="Ginger M.L."/>
            <person name="Dacks J.B."/>
            <person name="Carpenter M.L."/>
            <person name="Field M.C."/>
            <person name="Kuo A."/>
            <person name="Paredez A."/>
            <person name="Chapman J."/>
            <person name="Pham J."/>
            <person name="Shu S."/>
            <person name="Neupane R."/>
            <person name="Cipriano M."/>
            <person name="Mancuso J."/>
            <person name="Tu H."/>
            <person name="Salamov A."/>
            <person name="Lindquist E."/>
            <person name="Shapiro H."/>
            <person name="Lucas S."/>
            <person name="Grigoriev I.V."/>
            <person name="Cande W.Z."/>
            <person name="Fulton C."/>
            <person name="Rokhsar D.S."/>
            <person name="Dawson S.C."/>
        </authorList>
    </citation>
    <scope>NUCLEOTIDE SEQUENCE [LARGE SCALE GENOMIC DNA]</scope>
    <source>
        <strain evidence="2 3">NEG-M</strain>
    </source>
</reference>
<dbReference type="RefSeq" id="XP_002671554.1">
    <property type="nucleotide sequence ID" value="XM_002671508.1"/>
</dbReference>
<evidence type="ECO:0000256" key="1">
    <source>
        <dbReference type="SAM" id="MobiDB-lite"/>
    </source>
</evidence>
<feature type="compositionally biased region" description="Polar residues" evidence="1">
    <location>
        <begin position="1"/>
        <end position="16"/>
    </location>
</feature>
<keyword evidence="3" id="KW-1185">Reference proteome</keyword>
<dbReference type="KEGG" id="ngr:NAEGRDRAFT_52781"/>
<accession>D2VWC6</accession>
<dbReference type="EMBL" id="GG738904">
    <property type="protein sequence ID" value="EFC38810.1"/>
    <property type="molecule type" value="Genomic_DNA"/>
</dbReference>
<organism evidence="3">
    <name type="scientific">Naegleria gruberi</name>
    <name type="common">Amoeba</name>
    <dbReference type="NCBI Taxonomy" id="5762"/>
    <lineage>
        <taxon>Eukaryota</taxon>
        <taxon>Discoba</taxon>
        <taxon>Heterolobosea</taxon>
        <taxon>Tetramitia</taxon>
        <taxon>Eutetramitia</taxon>
        <taxon>Vahlkampfiidae</taxon>
        <taxon>Naegleria</taxon>
    </lineage>
</organism>
<evidence type="ECO:0000313" key="2">
    <source>
        <dbReference type="EMBL" id="EFC38810.1"/>
    </source>
</evidence>
<protein>
    <submittedName>
        <fullName evidence="2">Predicted protein</fullName>
    </submittedName>
</protein>
<dbReference type="AlphaFoldDB" id="D2VWC6"/>
<evidence type="ECO:0000313" key="3">
    <source>
        <dbReference type="Proteomes" id="UP000006671"/>
    </source>
</evidence>
<sequence>MFATHNHNNNQFVRTSQYEEEENNDVDYQGVTHVRRMIPIIFNNQEVGYEAFVSEAGASFDQGNSSSSSATTPFAYDDEYDDISPEEQQRCPTMLIYLKGSNGVKRKILQDITWELYHFDGLMMRIGKLFPQEEQVKISCVIGKSRKVAIQNDDDWQHALQQLLLNDETMIKIFIKSQNQHQQSKKKNKNLLQKIVDKQEKQQARKHFKQDALIDTSSIRNVYIDAGSILLHVRDLKSLAFNSDKDIAEKTLLRLAKSLHQTESFNHVHVFFNSTMNVQPEENEAGTFVVSIAEPFSTSGDLMKEFLNRQIIAGALESCLVVSCDRVLLKDLNDYGDVKVCNARSWFRICQHSDELMMTNNHNNSKDWLRNILVK</sequence>
<gene>
    <name evidence="2" type="ORF">NAEGRDRAFT_52781</name>
</gene>
<proteinExistence type="predicted"/>